<evidence type="ECO:0000256" key="5">
    <source>
        <dbReference type="ARBA" id="ARBA00013958"/>
    </source>
</evidence>
<name>A0A0H1R5G9_9HYPH</name>
<evidence type="ECO:0000256" key="6">
    <source>
        <dbReference type="ARBA" id="ARBA00022670"/>
    </source>
</evidence>
<evidence type="ECO:0000256" key="9">
    <source>
        <dbReference type="ARBA" id="ARBA00022764"/>
    </source>
</evidence>
<evidence type="ECO:0000256" key="13">
    <source>
        <dbReference type="ARBA" id="ARBA00032850"/>
    </source>
</evidence>
<feature type="domain" description="PDZ" evidence="16">
    <location>
        <begin position="303"/>
        <end position="355"/>
    </location>
</feature>
<evidence type="ECO:0000256" key="11">
    <source>
        <dbReference type="ARBA" id="ARBA00022825"/>
    </source>
</evidence>
<comment type="similarity">
    <text evidence="3">Belongs to the peptidase S1C family.</text>
</comment>
<dbReference type="EC" id="3.4.21.107" evidence="4"/>
<dbReference type="SMART" id="SM00228">
    <property type="entry name" value="PDZ"/>
    <property type="match status" value="2"/>
</dbReference>
<dbReference type="STRING" id="1225564.AA309_25760"/>
<feature type="active site" description="Charge relay system" evidence="14">
    <location>
        <position position="174"/>
    </location>
</feature>
<keyword evidence="10" id="KW-0378">Hydrolase</keyword>
<dbReference type="Gene3D" id="2.40.10.120">
    <property type="match status" value="1"/>
</dbReference>
<keyword evidence="7" id="KW-0732">Signal</keyword>
<keyword evidence="6" id="KW-0645">Protease</keyword>
<feature type="binding site" evidence="15">
    <location>
        <position position="174"/>
    </location>
    <ligand>
        <name>substrate</name>
    </ligand>
</feature>
<keyword evidence="11" id="KW-0720">Serine protease</keyword>
<dbReference type="SUPFAM" id="SSF50494">
    <property type="entry name" value="Trypsin-like serine proteases"/>
    <property type="match status" value="1"/>
</dbReference>
<evidence type="ECO:0000256" key="2">
    <source>
        <dbReference type="ARBA" id="ARBA00004418"/>
    </source>
</evidence>
<accession>A0A0H1R5G9</accession>
<dbReference type="CDD" id="cd10839">
    <property type="entry name" value="cpPDZ1_DegP-like"/>
    <property type="match status" value="1"/>
</dbReference>
<evidence type="ECO:0000313" key="17">
    <source>
        <dbReference type="EMBL" id="KLK90475.1"/>
    </source>
</evidence>
<dbReference type="AlphaFoldDB" id="A0A0H1R5G9"/>
<evidence type="ECO:0000313" key="18">
    <source>
        <dbReference type="Proteomes" id="UP000035489"/>
    </source>
</evidence>
<dbReference type="SUPFAM" id="SSF50156">
    <property type="entry name" value="PDZ domain-like"/>
    <property type="match status" value="2"/>
</dbReference>
<gene>
    <name evidence="17" type="ORF">AA309_25760</name>
</gene>
<dbReference type="Gene3D" id="2.30.42.10">
    <property type="match status" value="2"/>
</dbReference>
<protein>
    <recommendedName>
        <fullName evidence="5">Probable periplasmic serine endoprotease DegP-like</fullName>
        <ecNumber evidence="4">3.4.21.107</ecNumber>
    </recommendedName>
    <alternativeName>
        <fullName evidence="13">Protease Do</fullName>
    </alternativeName>
</protein>
<sequence>MPNLSPVTSRRRSRQVFTSVAAIAIITSSVLGATAGVESWAPASAQTAPNSPVPPAQAGPRDLLPATFADVVDNVKPAVVAVRVKIEDVASSEGTLPSQNLEQLPPQLRELFRRFGENRQHRSGMVLGSGFFISADGYVVTNNHVVEQSGDVQVVTDDGRTLDAKVIGTDPKTDLALLKVVESGNYPYVHLAEATPRVGEWVVAIGNPFGLGGTVTAGIVSARGRDIGESQYDDFLQIDAPINKGNSGGPTFNLDGKVVGVNTAIYSPSGGSVGLAFAIPSDTVQSVIAQLEKGGKVTRGYLGVHIQPLSKEMADGLGLSMDKGALVDDTEDGTPAANAGLKPGDVITAINGEAIADAREMSRKIAALGPGSKAELTYFRNGKQQTTSVQIGTQPEGKTAQAETHLDHGSQLGLRLAPASSVPGAGDKGVIVVDVDPSGAAAAKDIEVGDVIVEVGGQAISSPAEVRAEFIRAQKEGKKIVLLRVQSQQGTHFVAVSTGSVG</sequence>
<comment type="subcellular location">
    <subcellularLocation>
        <location evidence="2">Periplasm</location>
    </subcellularLocation>
</comment>
<keyword evidence="12" id="KW-0346">Stress response</keyword>
<feature type="domain" description="PDZ" evidence="16">
    <location>
        <begin position="388"/>
        <end position="489"/>
    </location>
</feature>
<dbReference type="OrthoDB" id="9758917at2"/>
<dbReference type="GO" id="GO:0042597">
    <property type="term" value="C:periplasmic space"/>
    <property type="evidence" value="ECO:0007669"/>
    <property type="project" value="UniProtKB-SubCell"/>
</dbReference>
<evidence type="ECO:0000259" key="16">
    <source>
        <dbReference type="PROSITE" id="PS50106"/>
    </source>
</evidence>
<feature type="active site" description="Charge relay system" evidence="14">
    <location>
        <position position="247"/>
    </location>
</feature>
<dbReference type="Proteomes" id="UP000035489">
    <property type="component" value="Unassembled WGS sequence"/>
</dbReference>
<feature type="binding site" evidence="15">
    <location>
        <begin position="245"/>
        <end position="247"/>
    </location>
    <ligand>
        <name>substrate</name>
    </ligand>
</feature>
<keyword evidence="18" id="KW-1185">Reference proteome</keyword>
<reference evidence="17 18" key="1">
    <citation type="submission" date="2015-05" db="EMBL/GenBank/DDBJ databases">
        <title>Draft genome sequence of Microvirga vignae strain BR3299, a novel nitrogen fixing bacteria isolated from Brazil semi-aired region.</title>
        <authorList>
            <person name="Zilli J.E."/>
            <person name="Passos S.R."/>
            <person name="Leite J."/>
            <person name="Baldani J.I."/>
            <person name="Xavier G.R."/>
            <person name="Rumjaneck N.G."/>
            <person name="Simoes-Araujo J.L."/>
        </authorList>
    </citation>
    <scope>NUCLEOTIDE SEQUENCE [LARGE SCALE GENOMIC DNA]</scope>
    <source>
        <strain evidence="17 18">BR3299</strain>
    </source>
</reference>
<evidence type="ECO:0000256" key="10">
    <source>
        <dbReference type="ARBA" id="ARBA00022801"/>
    </source>
</evidence>
<dbReference type="GO" id="GO:0004252">
    <property type="term" value="F:serine-type endopeptidase activity"/>
    <property type="evidence" value="ECO:0007669"/>
    <property type="project" value="InterPro"/>
</dbReference>
<dbReference type="EMBL" id="LCYG01000084">
    <property type="protein sequence ID" value="KLK90475.1"/>
    <property type="molecule type" value="Genomic_DNA"/>
</dbReference>
<evidence type="ECO:0000256" key="7">
    <source>
        <dbReference type="ARBA" id="ARBA00022729"/>
    </source>
</evidence>
<dbReference type="InterPro" id="IPR001478">
    <property type="entry name" value="PDZ"/>
</dbReference>
<dbReference type="InterPro" id="IPR036034">
    <property type="entry name" value="PDZ_sf"/>
</dbReference>
<dbReference type="PANTHER" id="PTHR22939:SF130">
    <property type="entry name" value="PERIPLASMIC SERINE ENDOPROTEASE DEGP-LIKE-RELATED"/>
    <property type="match status" value="1"/>
</dbReference>
<organism evidence="17 18">
    <name type="scientific">Microvirga vignae</name>
    <dbReference type="NCBI Taxonomy" id="1225564"/>
    <lineage>
        <taxon>Bacteria</taxon>
        <taxon>Pseudomonadati</taxon>
        <taxon>Pseudomonadota</taxon>
        <taxon>Alphaproteobacteria</taxon>
        <taxon>Hyphomicrobiales</taxon>
        <taxon>Methylobacteriaceae</taxon>
        <taxon>Microvirga</taxon>
    </lineage>
</organism>
<dbReference type="PATRIC" id="fig|1225564.3.peg.6728"/>
<dbReference type="Pfam" id="PF13180">
    <property type="entry name" value="PDZ_2"/>
    <property type="match status" value="1"/>
</dbReference>
<keyword evidence="9" id="KW-0574">Periplasm</keyword>
<dbReference type="InterPro" id="IPR001940">
    <property type="entry name" value="Peptidase_S1C"/>
</dbReference>
<comment type="catalytic activity">
    <reaction evidence="1">
        <text>Acts on substrates that are at least partially unfolded. The cleavage site P1 residue is normally between a pair of hydrophobic residues, such as Val-|-Val.</text>
        <dbReference type="EC" id="3.4.21.107"/>
    </reaction>
</comment>
<evidence type="ECO:0000256" key="1">
    <source>
        <dbReference type="ARBA" id="ARBA00001772"/>
    </source>
</evidence>
<evidence type="ECO:0000256" key="12">
    <source>
        <dbReference type="ARBA" id="ARBA00023016"/>
    </source>
</evidence>
<evidence type="ECO:0000256" key="15">
    <source>
        <dbReference type="PIRSR" id="PIRSR611782-2"/>
    </source>
</evidence>
<evidence type="ECO:0000256" key="8">
    <source>
        <dbReference type="ARBA" id="ARBA00022737"/>
    </source>
</evidence>
<dbReference type="PROSITE" id="PS50106">
    <property type="entry name" value="PDZ"/>
    <property type="match status" value="2"/>
</dbReference>
<evidence type="ECO:0000256" key="4">
    <source>
        <dbReference type="ARBA" id="ARBA00013035"/>
    </source>
</evidence>
<dbReference type="RefSeq" id="WP_047191867.1">
    <property type="nucleotide sequence ID" value="NZ_LCYG01000084.1"/>
</dbReference>
<feature type="active site" description="Charge relay system" evidence="14">
    <location>
        <position position="144"/>
    </location>
</feature>
<dbReference type="NCBIfam" id="TIGR02037">
    <property type="entry name" value="degP_htrA_DO"/>
    <property type="match status" value="1"/>
</dbReference>
<keyword evidence="8" id="KW-0677">Repeat</keyword>
<dbReference type="PRINTS" id="PR00834">
    <property type="entry name" value="PROTEASES2C"/>
</dbReference>
<dbReference type="PANTHER" id="PTHR22939">
    <property type="entry name" value="SERINE PROTEASE FAMILY S1C HTRA-RELATED"/>
    <property type="match status" value="1"/>
</dbReference>
<evidence type="ECO:0000256" key="3">
    <source>
        <dbReference type="ARBA" id="ARBA00010541"/>
    </source>
</evidence>
<proteinExistence type="inferred from homology"/>
<dbReference type="FunFam" id="2.40.10.120:FF:000007">
    <property type="entry name" value="Periplasmic serine endoprotease DegP-like"/>
    <property type="match status" value="1"/>
</dbReference>
<evidence type="ECO:0000256" key="14">
    <source>
        <dbReference type="PIRSR" id="PIRSR611782-1"/>
    </source>
</evidence>
<dbReference type="InterPro" id="IPR011782">
    <property type="entry name" value="Pept_S1C_Do"/>
</dbReference>
<dbReference type="InterPro" id="IPR009003">
    <property type="entry name" value="Peptidase_S1_PA"/>
</dbReference>
<feature type="binding site" evidence="15">
    <location>
        <position position="144"/>
    </location>
    <ligand>
        <name>substrate</name>
    </ligand>
</feature>
<dbReference type="Pfam" id="PF13365">
    <property type="entry name" value="Trypsin_2"/>
    <property type="match status" value="1"/>
</dbReference>
<dbReference type="Pfam" id="PF00595">
    <property type="entry name" value="PDZ"/>
    <property type="match status" value="1"/>
</dbReference>
<dbReference type="GO" id="GO:0006508">
    <property type="term" value="P:proteolysis"/>
    <property type="evidence" value="ECO:0007669"/>
    <property type="project" value="UniProtKB-KW"/>
</dbReference>
<comment type="caution">
    <text evidence="17">The sequence shown here is derived from an EMBL/GenBank/DDBJ whole genome shotgun (WGS) entry which is preliminary data.</text>
</comment>